<dbReference type="EMBL" id="PQXF01000015">
    <property type="protein sequence ID" value="PXF60515.1"/>
    <property type="molecule type" value="Genomic_DNA"/>
</dbReference>
<evidence type="ECO:0000313" key="2">
    <source>
        <dbReference type="Proteomes" id="UP000248329"/>
    </source>
</evidence>
<organism evidence="1 2">
    <name type="scientific">Candidatus Methanogaster sp</name>
    <dbReference type="NCBI Taxonomy" id="3386292"/>
    <lineage>
        <taxon>Archaea</taxon>
        <taxon>Methanobacteriati</taxon>
        <taxon>Methanobacteriota</taxon>
        <taxon>Stenosarchaea group</taxon>
        <taxon>Methanomicrobia</taxon>
        <taxon>Methanosarcinales</taxon>
        <taxon>ANME-2 cluster</taxon>
        <taxon>Candidatus Methanogasteraceae</taxon>
        <taxon>Candidatus Methanogaster</taxon>
    </lineage>
</organism>
<protein>
    <submittedName>
        <fullName evidence="1">Uncharacterized protein</fullName>
    </submittedName>
</protein>
<sequence length="206" mass="23249">MKIQIPLIASYLMKCAMIVMGVYSIQVHDWLWMFASFSGFILSMAPNIIEKRFDIRIPLLLDLVVTLVIFFHVGGGVLKMYWTIPFYDKIGHFFASALIAFIALTAVYLLDEYWAGLHMDLRGMIFVTIVFTMAVGVTWEIGEFGIDQLFGTHEQRDLYDTMTDLIVDTIAGVIVAVSGGYSIKSGRFRKRIEPIDESADEVVGRG</sequence>
<reference evidence="1" key="1">
    <citation type="submission" date="2018-01" db="EMBL/GenBank/DDBJ databases">
        <authorList>
            <person name="Krukenberg V."/>
        </authorList>
    </citation>
    <scope>NUCLEOTIDE SEQUENCE</scope>
    <source>
        <strain evidence="1">E20ANME2</strain>
    </source>
</reference>
<accession>A0AC61L2D7</accession>
<proteinExistence type="predicted"/>
<dbReference type="Proteomes" id="UP000248329">
    <property type="component" value="Unassembled WGS sequence"/>
</dbReference>
<evidence type="ECO:0000313" key="1">
    <source>
        <dbReference type="EMBL" id="PXF60515.1"/>
    </source>
</evidence>
<comment type="caution">
    <text evidence="1">The sequence shown here is derived from an EMBL/GenBank/DDBJ whole genome shotgun (WGS) entry which is preliminary data.</text>
</comment>
<gene>
    <name evidence="1" type="ORF">C4B59_09005</name>
</gene>
<name>A0AC61L2D7_9EURY</name>